<proteinExistence type="inferred from homology"/>
<dbReference type="GO" id="GO:0005576">
    <property type="term" value="C:extracellular region"/>
    <property type="evidence" value="ECO:0007669"/>
    <property type="project" value="UniProtKB-SubCell"/>
</dbReference>
<comment type="subcellular location">
    <subcellularLocation>
        <location evidence="1">Secreted</location>
    </subcellularLocation>
</comment>
<dbReference type="EMBL" id="JACIBY010000004">
    <property type="protein sequence ID" value="MBB3838564.1"/>
    <property type="molecule type" value="Genomic_DNA"/>
</dbReference>
<sequence length="1195" mass="123978">MNTIFPNLFDDNDAYKVLLLNKFQALSISILSVFLAIGITTNGMAQCSITIKPMVSGCYQNNGSKATVSVEVAWQNAPAGETITVTGPAGSVPATRTITPGSISVNYGFGATGSQTIVSPQVIAFEIPANGASGLSVSANFSTTTSCSVTSTTFSAPAACEPLVCGANQTGGSVFFDYNADGIKQTGETQGLEGVTVKAFDCNGALVSTTTTDFNGKYVFTGLAAGSYPIRVEFSNLPSIYGNGTVNGADGRTTVQFVTAADCNVDLGVLDPNDYCQTNPLVFVPCFVNGDPLAGGDAGTMDATVMFDYANTGLPNQTGGGYTSPSHIANAVQVGTLWGTAYNRFTKRIFQSSILKRHAGLGPDGIAAIYVTDLTNPASPVVSSFINVKNDLSIDVEDAGSPVLSNAARLLPANRTDASNDPSVISQIGKVGIGDIDLSEDGNMLWFVNVYDKKLYSVNISAYNANGTTKPTAADAIGYTIPNPGCVAGVARPFGLKIVDGSAYVGVVCDASTSQNKSDLRAYVYKLTGSTWATVFDFPLTYPKGPADTHPSVRAVTGWFPWTDDWSTYIATLRDMGGNIYSWTYPMPMLTDIEFDIDGSMILGFGDRAGLIGGSINYAPTGNSPLYSTTSGGDFLRAYYSNGTYILENAAKAGPTTGSNPTNDQGPGFGEFYDENLTWSYNGGNTELAHAETALGALALRPGSGEIVTTAMDPVGGYNVPADWSSNPFDAGGVIKANNQTGAKNGGYVVYQGLRNKGLFGKSTGLGDIELGCSIPTYLELGNYVWNDANKNGVQDPCEKALKDINVTLYKGATKIATSKTGANGEYYFSSKSTLITGTWEGTGADTTLLPNTAYKLVFGEGQLVSGKLTVAGLGQFDVTLKDATANNGNDQNDSDAEVISGAFCINLTTGSEGSVNHTFDAGFYCTKPSIGANSIVVTAPKCAVTVPQNDGKISLSSAIAPYDKYRTKTGMGAWSGDTTYATATAIGSTFPKDLVTGISNAGATYTIRFYNGECCYKDTTITIAAVACCVLPVASATPQKQTICVGGTATAFTATPSTGVDYKWYGPLASTSSSLGTAISGATSATFTPSGAALSTAGSKYYAVVVNTTGDVACADTAFVQLDVSKITVPSVTALCHANGTPESGTDDYMTFSIHVSTEPMSTNKFTVTATQGGNPLAITLSNGSAATAINCGL</sequence>
<evidence type="ECO:0000313" key="6">
    <source>
        <dbReference type="EMBL" id="MBB3838564.1"/>
    </source>
</evidence>
<keyword evidence="6" id="KW-0969">Cilium</keyword>
<dbReference type="SUPFAM" id="SSF117074">
    <property type="entry name" value="Hypothetical protein PA1324"/>
    <property type="match status" value="2"/>
</dbReference>
<dbReference type="AlphaFoldDB" id="A0A7W5ZMQ3"/>
<dbReference type="Proteomes" id="UP000541352">
    <property type="component" value="Unassembled WGS sequence"/>
</dbReference>
<keyword evidence="7" id="KW-1185">Reference proteome</keyword>
<dbReference type="Gene3D" id="2.60.40.10">
    <property type="entry name" value="Immunoglobulins"/>
    <property type="match status" value="2"/>
</dbReference>
<organism evidence="6 7">
    <name type="scientific">Runella defluvii</name>
    <dbReference type="NCBI Taxonomy" id="370973"/>
    <lineage>
        <taxon>Bacteria</taxon>
        <taxon>Pseudomonadati</taxon>
        <taxon>Bacteroidota</taxon>
        <taxon>Cytophagia</taxon>
        <taxon>Cytophagales</taxon>
        <taxon>Spirosomataceae</taxon>
        <taxon>Runella</taxon>
    </lineage>
</organism>
<evidence type="ECO:0000256" key="1">
    <source>
        <dbReference type="ARBA" id="ARBA00004613"/>
    </source>
</evidence>
<keyword evidence="6" id="KW-0966">Cell projection</keyword>
<accession>A0A7W5ZMQ3</accession>
<feature type="non-terminal residue" evidence="6">
    <location>
        <position position="1195"/>
    </location>
</feature>
<dbReference type="PANTHER" id="PTHR36108">
    <property type="entry name" value="COLOSSIN-B-RELATED"/>
    <property type="match status" value="1"/>
</dbReference>
<evidence type="ECO:0000313" key="7">
    <source>
        <dbReference type="Proteomes" id="UP000541352"/>
    </source>
</evidence>
<dbReference type="InterPro" id="IPR033764">
    <property type="entry name" value="Sdr_B"/>
</dbReference>
<keyword evidence="3" id="KW-0964">Secreted</keyword>
<keyword evidence="4" id="KW-0732">Signal</keyword>
<protein>
    <submittedName>
        <fullName evidence="6">Flagellin-like hook-associated protein FlgL</fullName>
    </submittedName>
</protein>
<reference evidence="6 7" key="1">
    <citation type="submission" date="2020-08" db="EMBL/GenBank/DDBJ databases">
        <title>Genomic Encyclopedia of Type Strains, Phase IV (KMG-IV): sequencing the most valuable type-strain genomes for metagenomic binning, comparative biology and taxonomic classification.</title>
        <authorList>
            <person name="Goeker M."/>
        </authorList>
    </citation>
    <scope>NUCLEOTIDE SEQUENCE [LARGE SCALE GENOMIC DNA]</scope>
    <source>
        <strain evidence="6 7">DSM 17976</strain>
    </source>
</reference>
<feature type="domain" description="SD-repeat containing protein B" evidence="5">
    <location>
        <begin position="170"/>
        <end position="239"/>
    </location>
</feature>
<keyword evidence="6" id="KW-0282">Flagellum</keyword>
<comment type="caution">
    <text evidence="6">The sequence shown here is derived from an EMBL/GenBank/DDBJ whole genome shotgun (WGS) entry which is preliminary data.</text>
</comment>
<dbReference type="Pfam" id="PF17210">
    <property type="entry name" value="SdrD_B"/>
    <property type="match status" value="2"/>
</dbReference>
<dbReference type="RefSeq" id="WP_183974109.1">
    <property type="nucleotide sequence ID" value="NZ_JACIBY010000004.1"/>
</dbReference>
<evidence type="ECO:0000256" key="3">
    <source>
        <dbReference type="ARBA" id="ARBA00022525"/>
    </source>
</evidence>
<dbReference type="PANTHER" id="PTHR36108:SF13">
    <property type="entry name" value="COLOSSIN-B-RELATED"/>
    <property type="match status" value="1"/>
</dbReference>
<name>A0A7W5ZMQ3_9BACT</name>
<evidence type="ECO:0000256" key="4">
    <source>
        <dbReference type="ARBA" id="ARBA00022729"/>
    </source>
</evidence>
<feature type="domain" description="SD-repeat containing protein B" evidence="5">
    <location>
        <begin position="780"/>
        <end position="831"/>
    </location>
</feature>
<evidence type="ECO:0000256" key="2">
    <source>
        <dbReference type="ARBA" id="ARBA00007257"/>
    </source>
</evidence>
<evidence type="ECO:0000259" key="5">
    <source>
        <dbReference type="Pfam" id="PF17210"/>
    </source>
</evidence>
<gene>
    <name evidence="6" type="ORF">FHS57_002569</name>
</gene>
<dbReference type="InterPro" id="IPR013783">
    <property type="entry name" value="Ig-like_fold"/>
</dbReference>
<comment type="similarity">
    <text evidence="2">Belongs to the serine-aspartate repeat-containing protein (SDr) family.</text>
</comment>